<proteinExistence type="predicted"/>
<evidence type="ECO:0000256" key="1">
    <source>
        <dbReference type="SAM" id="MobiDB-lite"/>
    </source>
</evidence>
<organism evidence="2 3">
    <name type="scientific">Purpureocillium lilacinum</name>
    <name type="common">Paecilomyces lilacinus</name>
    <dbReference type="NCBI Taxonomy" id="33203"/>
    <lineage>
        <taxon>Eukaryota</taxon>
        <taxon>Fungi</taxon>
        <taxon>Dikarya</taxon>
        <taxon>Ascomycota</taxon>
        <taxon>Pezizomycotina</taxon>
        <taxon>Sordariomycetes</taxon>
        <taxon>Hypocreomycetidae</taxon>
        <taxon>Hypocreales</taxon>
        <taxon>Ophiocordycipitaceae</taxon>
        <taxon>Purpureocillium</taxon>
    </lineage>
</organism>
<dbReference type="Proteomes" id="UP001287286">
    <property type="component" value="Unassembled WGS sequence"/>
</dbReference>
<keyword evidence="3" id="KW-1185">Reference proteome</keyword>
<evidence type="ECO:0000313" key="2">
    <source>
        <dbReference type="EMBL" id="KAK4093075.1"/>
    </source>
</evidence>
<feature type="region of interest" description="Disordered" evidence="1">
    <location>
        <begin position="1"/>
        <end position="23"/>
    </location>
</feature>
<protein>
    <submittedName>
        <fullName evidence="2">Uncharacterized protein</fullName>
    </submittedName>
</protein>
<accession>A0ABR0CA14</accession>
<comment type="caution">
    <text evidence="2">The sequence shown here is derived from an EMBL/GenBank/DDBJ whole genome shotgun (WGS) entry which is preliminary data.</text>
</comment>
<evidence type="ECO:0000313" key="3">
    <source>
        <dbReference type="Proteomes" id="UP001287286"/>
    </source>
</evidence>
<reference evidence="2 3" key="1">
    <citation type="journal article" date="2024" name="Microbiol. Resour. Announc.">
        <title>Genome annotations for the ascomycete fungi Trichoderma harzianum, Trichoderma aggressivum, and Purpureocillium lilacinum.</title>
        <authorList>
            <person name="Beijen E.P.W."/>
            <person name="Ohm R.A."/>
        </authorList>
    </citation>
    <scope>NUCLEOTIDE SEQUENCE [LARGE SCALE GENOMIC DNA]</scope>
    <source>
        <strain evidence="2 3">CBS 150709</strain>
    </source>
</reference>
<sequence>MQLITTRVQAGRRGARAQRRHPVNSAMSSIAGNVELSSLKNAPVGKELCSGARDWTAGAAGWKEDGRWLKLNSGGPSWDLTFALPLPRLDGGVEEPRHVPDPLMRGDGSLMFRWWCVWLVDNSGYEYLNLVQMSSSHHAPSPVTTACRKPSATRQSHLRWPCVRGALRRTT</sequence>
<gene>
    <name evidence="2" type="ORF">Purlil1_2232</name>
</gene>
<name>A0ABR0CA14_PURLI</name>
<feature type="compositionally biased region" description="Basic residues" evidence="1">
    <location>
        <begin position="13"/>
        <end position="22"/>
    </location>
</feature>
<dbReference type="EMBL" id="JAWRVI010000006">
    <property type="protein sequence ID" value="KAK4093075.1"/>
    <property type="molecule type" value="Genomic_DNA"/>
</dbReference>